<evidence type="ECO:0000313" key="4">
    <source>
        <dbReference type="Proteomes" id="UP001056384"/>
    </source>
</evidence>
<dbReference type="SUPFAM" id="SSF81383">
    <property type="entry name" value="F-box domain"/>
    <property type="match status" value="1"/>
</dbReference>
<evidence type="ECO:0000259" key="2">
    <source>
        <dbReference type="Pfam" id="PF12937"/>
    </source>
</evidence>
<feature type="domain" description="F-box" evidence="2">
    <location>
        <begin position="48"/>
        <end position="74"/>
    </location>
</feature>
<evidence type="ECO:0000313" key="3">
    <source>
        <dbReference type="EMBL" id="USW56029.1"/>
    </source>
</evidence>
<organism evidence="3 4">
    <name type="scientific">Septoria linicola</name>
    <dbReference type="NCBI Taxonomy" id="215465"/>
    <lineage>
        <taxon>Eukaryota</taxon>
        <taxon>Fungi</taxon>
        <taxon>Dikarya</taxon>
        <taxon>Ascomycota</taxon>
        <taxon>Pezizomycotina</taxon>
        <taxon>Dothideomycetes</taxon>
        <taxon>Dothideomycetidae</taxon>
        <taxon>Mycosphaerellales</taxon>
        <taxon>Mycosphaerellaceae</taxon>
        <taxon>Septoria</taxon>
    </lineage>
</organism>
<reference evidence="3" key="1">
    <citation type="submission" date="2022-06" db="EMBL/GenBank/DDBJ databases">
        <title>Complete genome sequences of two strains of the flax pathogen Septoria linicola.</title>
        <authorList>
            <person name="Lapalu N."/>
            <person name="Simon A."/>
            <person name="Demenou B."/>
            <person name="Paumier D."/>
            <person name="Guillot M.-P."/>
            <person name="Gout L."/>
            <person name="Valade R."/>
        </authorList>
    </citation>
    <scope>NUCLEOTIDE SEQUENCE</scope>
    <source>
        <strain evidence="3">SE15195</strain>
    </source>
</reference>
<proteinExistence type="predicted"/>
<dbReference type="AlphaFoldDB" id="A0A9Q9AV69"/>
<name>A0A9Q9AV69_9PEZI</name>
<gene>
    <name evidence="3" type="ORF">Slin15195_G093480</name>
</gene>
<accession>A0A9Q9AV69</accession>
<dbReference type="InterPro" id="IPR001810">
    <property type="entry name" value="F-box_dom"/>
</dbReference>
<sequence length="298" mass="33766">MSVYSDSDDGAGDSDNGSDTSGSESDTSSTYSTTRGSAACTKTFNTAELLESILLFLPLRDLLKAQQVCKSWSMSIRASIKAQRALFSEPQSDETSLFFKWDAMSDNPRPAWPYFHKGDWISAIDAEPLQPTLNPLLTRNFFFKPRAGIYPATFITLHHNGIISPHWSEQTGEGVIGPSSKHHLCAIHRPEASWREMFVMQPPCEELNFVCHMKDSAIRYPPERVVVQRAEGVRMGDVVEQLREHWFECPFHATEYSGSDRARWDYEGFLFTQLKVFEETEVNELRACDIARHLETSA</sequence>
<dbReference type="Proteomes" id="UP001056384">
    <property type="component" value="Chromosome 8"/>
</dbReference>
<feature type="region of interest" description="Disordered" evidence="1">
    <location>
        <begin position="1"/>
        <end position="35"/>
    </location>
</feature>
<dbReference type="EMBL" id="CP099425">
    <property type="protein sequence ID" value="USW56029.1"/>
    <property type="molecule type" value="Genomic_DNA"/>
</dbReference>
<evidence type="ECO:0000256" key="1">
    <source>
        <dbReference type="SAM" id="MobiDB-lite"/>
    </source>
</evidence>
<dbReference type="InterPro" id="IPR036047">
    <property type="entry name" value="F-box-like_dom_sf"/>
</dbReference>
<protein>
    <submittedName>
        <fullName evidence="3">F-box domain-containing protein</fullName>
    </submittedName>
</protein>
<feature type="compositionally biased region" description="Low complexity" evidence="1">
    <location>
        <begin position="13"/>
        <end position="35"/>
    </location>
</feature>
<keyword evidence="4" id="KW-1185">Reference proteome</keyword>
<dbReference type="Gene3D" id="1.20.1280.50">
    <property type="match status" value="1"/>
</dbReference>
<feature type="compositionally biased region" description="Acidic residues" evidence="1">
    <location>
        <begin position="1"/>
        <end position="12"/>
    </location>
</feature>
<dbReference type="Pfam" id="PF12937">
    <property type="entry name" value="F-box-like"/>
    <property type="match status" value="1"/>
</dbReference>